<accession>A0A370GZG1</accession>
<evidence type="ECO:0000313" key="2">
    <source>
        <dbReference type="EMBL" id="RDI49054.1"/>
    </source>
</evidence>
<protein>
    <submittedName>
        <fullName evidence="2">Uncharacterized protein</fullName>
    </submittedName>
</protein>
<keyword evidence="3" id="KW-1185">Reference proteome</keyword>
<evidence type="ECO:0000313" key="3">
    <source>
        <dbReference type="Proteomes" id="UP000255355"/>
    </source>
</evidence>
<dbReference type="AlphaFoldDB" id="A0A370GZG1"/>
<gene>
    <name evidence="2" type="ORF">DFR68_107179</name>
</gene>
<evidence type="ECO:0000256" key="1">
    <source>
        <dbReference type="SAM" id="SignalP"/>
    </source>
</evidence>
<dbReference type="EMBL" id="QQAZ01000007">
    <property type="protein sequence ID" value="RDI49054.1"/>
    <property type="molecule type" value="Genomic_DNA"/>
</dbReference>
<proteinExistence type="predicted"/>
<organism evidence="2 3">
    <name type="scientific">Nocardia mexicana</name>
    <dbReference type="NCBI Taxonomy" id="279262"/>
    <lineage>
        <taxon>Bacteria</taxon>
        <taxon>Bacillati</taxon>
        <taxon>Actinomycetota</taxon>
        <taxon>Actinomycetes</taxon>
        <taxon>Mycobacteriales</taxon>
        <taxon>Nocardiaceae</taxon>
        <taxon>Nocardia</taxon>
    </lineage>
</organism>
<reference evidence="2 3" key="1">
    <citation type="submission" date="2018-07" db="EMBL/GenBank/DDBJ databases">
        <title>Genomic Encyclopedia of Type Strains, Phase IV (KMG-IV): sequencing the most valuable type-strain genomes for metagenomic binning, comparative biology and taxonomic classification.</title>
        <authorList>
            <person name="Goeker M."/>
        </authorList>
    </citation>
    <scope>NUCLEOTIDE SEQUENCE [LARGE SCALE GENOMIC DNA]</scope>
    <source>
        <strain evidence="2 3">DSM 44952</strain>
    </source>
</reference>
<comment type="caution">
    <text evidence="2">The sequence shown here is derived from an EMBL/GenBank/DDBJ whole genome shotgun (WGS) entry which is preliminary data.</text>
</comment>
<dbReference type="Proteomes" id="UP000255355">
    <property type="component" value="Unassembled WGS sequence"/>
</dbReference>
<feature type="signal peptide" evidence="1">
    <location>
        <begin position="1"/>
        <end position="29"/>
    </location>
</feature>
<dbReference type="OrthoDB" id="1099523at2"/>
<sequence>MIKKTVATGMGALGIAAAATVFLPATASAASYDKDMCGAGYEVIDKHELTGGTIFLTYNGEQNCVVTVRDHQGDRMPMGAGVQVFDGKANPAENQNGDFTWYAGPVRIQAKGLCVDWGGYIGENNGWKATSVKGDKAGEHCGS</sequence>
<keyword evidence="1" id="KW-0732">Signal</keyword>
<dbReference type="RefSeq" id="WP_068013924.1">
    <property type="nucleotide sequence ID" value="NZ_QQAZ01000007.1"/>
</dbReference>
<feature type="chain" id="PRO_5017018130" evidence="1">
    <location>
        <begin position="30"/>
        <end position="143"/>
    </location>
</feature>
<dbReference type="STRING" id="1210089.GCA_001613165_00669"/>
<name>A0A370GZG1_9NOCA</name>